<dbReference type="WBParaSite" id="nRc.2.0.1.t18664-RA">
    <property type="protein sequence ID" value="nRc.2.0.1.t18664-RA"/>
    <property type="gene ID" value="nRc.2.0.1.g18664"/>
</dbReference>
<feature type="compositionally biased region" description="Polar residues" evidence="1">
    <location>
        <begin position="220"/>
        <end position="233"/>
    </location>
</feature>
<name>A0A915IX45_ROMCU</name>
<evidence type="ECO:0000313" key="3">
    <source>
        <dbReference type="WBParaSite" id="nRc.2.0.1.t18664-RA"/>
    </source>
</evidence>
<reference evidence="3" key="1">
    <citation type="submission" date="2022-11" db="UniProtKB">
        <authorList>
            <consortium name="WormBaseParasite"/>
        </authorList>
    </citation>
    <scope>IDENTIFICATION</scope>
</reference>
<feature type="compositionally biased region" description="Basic residues" evidence="1">
    <location>
        <begin position="156"/>
        <end position="171"/>
    </location>
</feature>
<dbReference type="AlphaFoldDB" id="A0A915IX45"/>
<evidence type="ECO:0000313" key="2">
    <source>
        <dbReference type="Proteomes" id="UP000887565"/>
    </source>
</evidence>
<feature type="compositionally biased region" description="Acidic residues" evidence="1">
    <location>
        <begin position="176"/>
        <end position="185"/>
    </location>
</feature>
<evidence type="ECO:0000256" key="1">
    <source>
        <dbReference type="SAM" id="MobiDB-lite"/>
    </source>
</evidence>
<accession>A0A915IX45</accession>
<dbReference type="Proteomes" id="UP000887565">
    <property type="component" value="Unplaced"/>
</dbReference>
<protein>
    <submittedName>
        <fullName evidence="3">Retrotransposon gag domain-containing protein</fullName>
    </submittedName>
</protein>
<feature type="region of interest" description="Disordered" evidence="1">
    <location>
        <begin position="146"/>
        <end position="233"/>
    </location>
</feature>
<sequence>MRQEEGESALEFLKRFSNHVDLVYSDQTDQVTRKEALKELTTVMTASAEKQKQAKQQRPYCIYDKNNTHATDECKTLAYGHQQQQRGGFNRGMPNQYYGAQPASTQATQPAVSKAALASQVLQRDPGIDSGIPDIYTADQVRKFRESGHTDNQIKKLGRRKLAQKANRAKKREGEDVVEISDDEGEKTGSMASGDSKFIGSTTLLTDSTKSKTKTTSTSNMPGTMSSTSQVQSMVATGKVPNLYWMGQCGKPQTIEEGHLQ</sequence>
<organism evidence="2 3">
    <name type="scientific">Romanomermis culicivorax</name>
    <name type="common">Nematode worm</name>
    <dbReference type="NCBI Taxonomy" id="13658"/>
    <lineage>
        <taxon>Eukaryota</taxon>
        <taxon>Metazoa</taxon>
        <taxon>Ecdysozoa</taxon>
        <taxon>Nematoda</taxon>
        <taxon>Enoplea</taxon>
        <taxon>Dorylaimia</taxon>
        <taxon>Mermithida</taxon>
        <taxon>Mermithoidea</taxon>
        <taxon>Mermithidae</taxon>
        <taxon>Romanomermis</taxon>
    </lineage>
</organism>
<proteinExistence type="predicted"/>
<keyword evidence="2" id="KW-1185">Reference proteome</keyword>
<feature type="compositionally biased region" description="Low complexity" evidence="1">
    <location>
        <begin position="201"/>
        <end position="219"/>
    </location>
</feature>